<reference evidence="2" key="1">
    <citation type="submission" date="2012-02" db="EMBL/GenBank/DDBJ databases">
        <title>Whole genome shotgun sequence of Gordonia otitidis NBRC 100426.</title>
        <authorList>
            <person name="Yoshida I."/>
            <person name="Hosoyama A."/>
            <person name="Tsuchikane K."/>
            <person name="Katsumata H."/>
            <person name="Yamazaki S."/>
            <person name="Fujita N."/>
        </authorList>
    </citation>
    <scope>NUCLEOTIDE SEQUENCE [LARGE SCALE GENOMIC DNA]</scope>
    <source>
        <strain evidence="2">NBRC 100426</strain>
    </source>
</reference>
<feature type="region of interest" description="Disordered" evidence="1">
    <location>
        <begin position="198"/>
        <end position="256"/>
    </location>
</feature>
<evidence type="ECO:0008006" key="4">
    <source>
        <dbReference type="Google" id="ProtNLM"/>
    </source>
</evidence>
<name>H5TJE6_GORO1</name>
<dbReference type="Proteomes" id="UP000005038">
    <property type="component" value="Unassembled WGS sequence"/>
</dbReference>
<feature type="non-terminal residue" evidence="2">
    <location>
        <position position="1"/>
    </location>
</feature>
<dbReference type="SUPFAM" id="SSF53300">
    <property type="entry name" value="vWA-like"/>
    <property type="match status" value="1"/>
</dbReference>
<gene>
    <name evidence="2" type="ORF">GOOTI_074_00060</name>
</gene>
<sequence>ATAAALTSMAAALTCRRDLVVHCVNDPDAPPGHFQLSTASVTINAAAFTDMDLTSPRIRGVLLHEIGHAEHTPRRGVPARLAGWVDCLEEPRIERAMLTAHPDAAEWLQSSAVMATPTQAPRDAAEAAEALILTFGRIAAGVAAADFAGDLITCCAGWFADQEDMQHLEAAITAATTVADTDLDSLLTHASTIADIVDRTTGGNDVPPPGGHGHSHAQPVDNDHSSPPPHPPADTSPEAGMQSHRGATTGPADEHTAMVSPIGTISTTLRPPTNDEVRQAIHVGSWLTGPTTPRSVVRGRAAAAPPGRLHMPELVRAHAQLDMGLQVTARPWTRLHVEDMPTTPIEVGVIIDRSHSMRHHLDHVAGVAWIISQALTSSGRGRSCLWGFSDFAEIIPTSDMHSVVVPDEGRGSSALPFALADYSKWSSRQPNTARTLAIISDGALQGPAIDTDVDHLASTGVRVVWFTPTGNTPAQLPASATHVALDEANLIHELLSATRGAD</sequence>
<proteinExistence type="predicted"/>
<evidence type="ECO:0000256" key="1">
    <source>
        <dbReference type="SAM" id="MobiDB-lite"/>
    </source>
</evidence>
<comment type="caution">
    <text evidence="2">The sequence shown here is derived from an EMBL/GenBank/DDBJ whole genome shotgun (WGS) entry which is preliminary data.</text>
</comment>
<dbReference type="AlphaFoldDB" id="H5TJE6"/>
<keyword evidence="3" id="KW-1185">Reference proteome</keyword>
<dbReference type="InterPro" id="IPR036465">
    <property type="entry name" value="vWFA_dom_sf"/>
</dbReference>
<dbReference type="RefSeq" id="WP_007237852.1">
    <property type="nucleotide sequence ID" value="NZ_BAFB01000074.1"/>
</dbReference>
<organism evidence="2 3">
    <name type="scientific">Gordonia otitidis (strain DSM 44809 / CCUG 52243 / JCM 12355 / NBRC 100426 / IFM 10032)</name>
    <dbReference type="NCBI Taxonomy" id="1108044"/>
    <lineage>
        <taxon>Bacteria</taxon>
        <taxon>Bacillati</taxon>
        <taxon>Actinomycetota</taxon>
        <taxon>Actinomycetes</taxon>
        <taxon>Mycobacteriales</taxon>
        <taxon>Gordoniaceae</taxon>
        <taxon>Gordonia</taxon>
    </lineage>
</organism>
<evidence type="ECO:0000313" key="2">
    <source>
        <dbReference type="EMBL" id="GAB33604.1"/>
    </source>
</evidence>
<evidence type="ECO:0000313" key="3">
    <source>
        <dbReference type="Proteomes" id="UP000005038"/>
    </source>
</evidence>
<protein>
    <recommendedName>
        <fullName evidence="4">VWFA domain-containing protein</fullName>
    </recommendedName>
</protein>
<accession>H5TJE6</accession>
<dbReference type="EMBL" id="BAFB01000074">
    <property type="protein sequence ID" value="GAB33604.1"/>
    <property type="molecule type" value="Genomic_DNA"/>
</dbReference>